<dbReference type="PANTHER" id="PTHR21629">
    <property type="entry name" value="C6 DOMAIN-CONTAINING PROTEIN"/>
    <property type="match status" value="1"/>
</dbReference>
<evidence type="ECO:0000259" key="1">
    <source>
        <dbReference type="Pfam" id="PF01681"/>
    </source>
</evidence>
<feature type="domain" description="C6" evidence="1">
    <location>
        <begin position="45"/>
        <end position="124"/>
    </location>
</feature>
<organism evidence="2 3">
    <name type="scientific">Pristionchus pacificus</name>
    <name type="common">Parasitic nematode worm</name>
    <dbReference type="NCBI Taxonomy" id="54126"/>
    <lineage>
        <taxon>Eukaryota</taxon>
        <taxon>Metazoa</taxon>
        <taxon>Ecdysozoa</taxon>
        <taxon>Nematoda</taxon>
        <taxon>Chromadorea</taxon>
        <taxon>Rhabditida</taxon>
        <taxon>Rhabditina</taxon>
        <taxon>Diplogasteromorpha</taxon>
        <taxon>Diplogasteroidea</taxon>
        <taxon>Neodiplogasteridae</taxon>
        <taxon>Pristionchus</taxon>
    </lineage>
</organism>
<proteinExistence type="predicted"/>
<keyword evidence="3" id="KW-1185">Reference proteome</keyword>
<dbReference type="Proteomes" id="UP000005239">
    <property type="component" value="Unassembled WGS sequence"/>
</dbReference>
<dbReference type="EnsemblMetazoa" id="PPA22151.1">
    <property type="protein sequence ID" value="PPA22151.1"/>
    <property type="gene ID" value="WBGene00111705"/>
</dbReference>
<dbReference type="InterPro" id="IPR002601">
    <property type="entry name" value="C6_domain"/>
</dbReference>
<evidence type="ECO:0000313" key="3">
    <source>
        <dbReference type="Proteomes" id="UP000005239"/>
    </source>
</evidence>
<name>A0A2A6CN61_PRIPA</name>
<sequence>MKAFMIALLLLLTAVMKQTDGRFATSPSTTPTTTTTAAPTACKTCAQNLIMLTQAGGGSHAFLSDVTVTTGACAVRTLTCVGGNANIEINNGDGVIMDGDDGAVDGTATLQVTCNAAGTGWEYMGVLSYLRNHQNDMLSYLLLVASSLIGATEACAATSPTTTPTTTTSDVTALVGACNVRTFTCVGPNANIELNGGAGVVNDADDGATDGTATLAVTCNAAGTAWLFMNVPITQVECAST</sequence>
<reference evidence="3" key="1">
    <citation type="journal article" date="2008" name="Nat. Genet.">
        <title>The Pristionchus pacificus genome provides a unique perspective on nematode lifestyle and parasitism.</title>
        <authorList>
            <person name="Dieterich C."/>
            <person name="Clifton S.W."/>
            <person name="Schuster L.N."/>
            <person name="Chinwalla A."/>
            <person name="Delehaunty K."/>
            <person name="Dinkelacker I."/>
            <person name="Fulton L."/>
            <person name="Fulton R."/>
            <person name="Godfrey J."/>
            <person name="Minx P."/>
            <person name="Mitreva M."/>
            <person name="Roeseler W."/>
            <person name="Tian H."/>
            <person name="Witte H."/>
            <person name="Yang S.P."/>
            <person name="Wilson R.K."/>
            <person name="Sommer R.J."/>
        </authorList>
    </citation>
    <scope>NUCLEOTIDE SEQUENCE [LARGE SCALE GENOMIC DNA]</scope>
    <source>
        <strain evidence="3">PS312</strain>
    </source>
</reference>
<evidence type="ECO:0000313" key="2">
    <source>
        <dbReference type="EnsemblMetazoa" id="PPA22151.1"/>
    </source>
</evidence>
<accession>A0A2A6CN61</accession>
<dbReference type="AlphaFoldDB" id="A0A2A6CN61"/>
<feature type="domain" description="C6" evidence="1">
    <location>
        <begin position="160"/>
        <end position="238"/>
    </location>
</feature>
<dbReference type="PANTHER" id="PTHR21629:SF5">
    <property type="entry name" value="C6 DOMAIN-CONTAINING PROTEIN"/>
    <property type="match status" value="1"/>
</dbReference>
<dbReference type="Pfam" id="PF01681">
    <property type="entry name" value="C6"/>
    <property type="match status" value="2"/>
</dbReference>
<reference evidence="2" key="2">
    <citation type="submission" date="2022-06" db="UniProtKB">
        <authorList>
            <consortium name="EnsemblMetazoa"/>
        </authorList>
    </citation>
    <scope>IDENTIFICATION</scope>
    <source>
        <strain evidence="2">PS312</strain>
    </source>
</reference>
<gene>
    <name evidence="2" type="primary">WBGene00111705</name>
</gene>
<accession>A0A8R1UFK2</accession>
<protein>
    <recommendedName>
        <fullName evidence="1">C6 domain-containing protein</fullName>
    </recommendedName>
</protein>